<dbReference type="InParanoid" id="A0A7J7D0X1"/>
<proteinExistence type="predicted"/>
<gene>
    <name evidence="1" type="ORF">HS088_TW11G00078</name>
</gene>
<evidence type="ECO:0000313" key="2">
    <source>
        <dbReference type="Proteomes" id="UP000593562"/>
    </source>
</evidence>
<sequence length="122" mass="14167">MMEYGSVDSWSKQFQFALMDPFPGGIGFGELLGLRGNHESVWESKRGLLYSYHHEDRQVTKLGIRGLKYTFYLDTFVESLFLLDQENRDMMEEDIQSKRRKKEEAAYSVEGAEIEKGSKVEV</sequence>
<comment type="caution">
    <text evidence="1">The sequence shown here is derived from an EMBL/GenBank/DDBJ whole genome shotgun (WGS) entry which is preliminary data.</text>
</comment>
<organism evidence="1 2">
    <name type="scientific">Tripterygium wilfordii</name>
    <name type="common">Thunder God vine</name>
    <dbReference type="NCBI Taxonomy" id="458696"/>
    <lineage>
        <taxon>Eukaryota</taxon>
        <taxon>Viridiplantae</taxon>
        <taxon>Streptophyta</taxon>
        <taxon>Embryophyta</taxon>
        <taxon>Tracheophyta</taxon>
        <taxon>Spermatophyta</taxon>
        <taxon>Magnoliopsida</taxon>
        <taxon>eudicotyledons</taxon>
        <taxon>Gunneridae</taxon>
        <taxon>Pentapetalae</taxon>
        <taxon>rosids</taxon>
        <taxon>fabids</taxon>
        <taxon>Celastrales</taxon>
        <taxon>Celastraceae</taxon>
        <taxon>Tripterygium</taxon>
    </lineage>
</organism>
<evidence type="ECO:0000313" key="1">
    <source>
        <dbReference type="EMBL" id="KAF5740015.1"/>
    </source>
</evidence>
<name>A0A7J7D0X1_TRIWF</name>
<dbReference type="EMBL" id="JAAARO010000011">
    <property type="protein sequence ID" value="KAF5740015.1"/>
    <property type="molecule type" value="Genomic_DNA"/>
</dbReference>
<dbReference type="AlphaFoldDB" id="A0A7J7D0X1"/>
<accession>A0A7J7D0X1</accession>
<dbReference type="Proteomes" id="UP000593562">
    <property type="component" value="Unassembled WGS sequence"/>
</dbReference>
<protein>
    <submittedName>
        <fullName evidence="1">F-box protein CPR30-like</fullName>
    </submittedName>
</protein>
<reference evidence="1 2" key="1">
    <citation type="journal article" date="2020" name="Nat. Commun.">
        <title>Genome of Tripterygium wilfordii and identification of cytochrome P450 involved in triptolide biosynthesis.</title>
        <authorList>
            <person name="Tu L."/>
            <person name="Su P."/>
            <person name="Zhang Z."/>
            <person name="Gao L."/>
            <person name="Wang J."/>
            <person name="Hu T."/>
            <person name="Zhou J."/>
            <person name="Zhang Y."/>
            <person name="Zhao Y."/>
            <person name="Liu Y."/>
            <person name="Song Y."/>
            <person name="Tong Y."/>
            <person name="Lu Y."/>
            <person name="Yang J."/>
            <person name="Xu C."/>
            <person name="Jia M."/>
            <person name="Peters R.J."/>
            <person name="Huang L."/>
            <person name="Gao W."/>
        </authorList>
    </citation>
    <scope>NUCLEOTIDE SEQUENCE [LARGE SCALE GENOMIC DNA]</scope>
    <source>
        <strain evidence="2">cv. XIE 37</strain>
        <tissue evidence="1">Leaf</tissue>
    </source>
</reference>
<keyword evidence="2" id="KW-1185">Reference proteome</keyword>